<gene>
    <name evidence="1" type="ORF">HRR80_005844</name>
</gene>
<comment type="caution">
    <text evidence="1">The sequence shown here is derived from an EMBL/GenBank/DDBJ whole genome shotgun (WGS) entry which is preliminary data.</text>
</comment>
<dbReference type="AlphaFoldDB" id="A0AAN6IT18"/>
<organism evidence="1 2">
    <name type="scientific">Exophiala dermatitidis</name>
    <name type="common">Black yeast-like fungus</name>
    <name type="synonym">Wangiella dermatitidis</name>
    <dbReference type="NCBI Taxonomy" id="5970"/>
    <lineage>
        <taxon>Eukaryota</taxon>
        <taxon>Fungi</taxon>
        <taxon>Dikarya</taxon>
        <taxon>Ascomycota</taxon>
        <taxon>Pezizomycotina</taxon>
        <taxon>Eurotiomycetes</taxon>
        <taxon>Chaetothyriomycetidae</taxon>
        <taxon>Chaetothyriales</taxon>
        <taxon>Herpotrichiellaceae</taxon>
        <taxon>Exophiala</taxon>
    </lineage>
</organism>
<reference evidence="1" key="1">
    <citation type="submission" date="2023-01" db="EMBL/GenBank/DDBJ databases">
        <title>Exophiala dermititidis isolated from Cystic Fibrosis Patient.</title>
        <authorList>
            <person name="Kurbessoian T."/>
            <person name="Crocker A."/>
            <person name="Murante D."/>
            <person name="Hogan D.A."/>
            <person name="Stajich J.E."/>
        </authorList>
    </citation>
    <scope>NUCLEOTIDE SEQUENCE</scope>
    <source>
        <strain evidence="1">Ex8</strain>
    </source>
</reference>
<accession>A0AAN6IT18</accession>
<sequence length="104" mass="11056">MPAELAVLELVVPPSTIPPLLVDVPVAAADDEPVAEPVIVPAIVPVHTALDGQHATCPASSRAQFVPDGQQTESTPRFEQELSPELQLWRLTRSALSETAKRGS</sequence>
<proteinExistence type="predicted"/>
<evidence type="ECO:0000313" key="2">
    <source>
        <dbReference type="Proteomes" id="UP001161757"/>
    </source>
</evidence>
<evidence type="ECO:0000313" key="1">
    <source>
        <dbReference type="EMBL" id="KAJ8990359.1"/>
    </source>
</evidence>
<protein>
    <submittedName>
        <fullName evidence="1">Uncharacterized protein</fullName>
    </submittedName>
</protein>
<dbReference type="Proteomes" id="UP001161757">
    <property type="component" value="Unassembled WGS sequence"/>
</dbReference>
<dbReference type="EMBL" id="JAJGCB010000011">
    <property type="protein sequence ID" value="KAJ8990359.1"/>
    <property type="molecule type" value="Genomic_DNA"/>
</dbReference>
<name>A0AAN6IT18_EXODE</name>